<dbReference type="RefSeq" id="WP_007577878.1">
    <property type="nucleotide sequence ID" value="NZ_AGUD01000270.1"/>
</dbReference>
<name>H0E9U6_9ACTN</name>
<dbReference type="AlphaFoldDB" id="H0E9U6"/>
<organism evidence="1 2">
    <name type="scientific">Patulibacter medicamentivorans</name>
    <dbReference type="NCBI Taxonomy" id="1097667"/>
    <lineage>
        <taxon>Bacteria</taxon>
        <taxon>Bacillati</taxon>
        <taxon>Actinomycetota</taxon>
        <taxon>Thermoleophilia</taxon>
        <taxon>Solirubrobacterales</taxon>
        <taxon>Patulibacteraceae</taxon>
        <taxon>Patulibacter</taxon>
    </lineage>
</organism>
<protein>
    <recommendedName>
        <fullName evidence="3">B3/B4 tRNA-binding domain-containing protein</fullName>
    </recommendedName>
</protein>
<sequence>MTTQPPSLADAGRPRLGWIDLDVAEEHPNLSLVTVTVACEPRRRSPPWVRRRLAELSTRVGGAQVIELRRQEIPAAFRVFFRHIGIDPDERRTPIEQAYYERLRRGHFESNGLPRDAQLAALVETGVPIWALDADAIDGPLGIRPTIDGEALGDGDLATRSPAGRLVIADATRAVAELCGDPLPAYAPSRRTKRVLLYALQIAGVSSMHVHESLWTALELLQVD</sequence>
<evidence type="ECO:0008006" key="3">
    <source>
        <dbReference type="Google" id="ProtNLM"/>
    </source>
</evidence>
<reference evidence="1 2" key="1">
    <citation type="journal article" date="2013" name="Biodegradation">
        <title>Quantitative proteomic analysis of ibuprofen-degrading Patulibacter sp. strain I11.</title>
        <authorList>
            <person name="Almeida B."/>
            <person name="Kjeldal H."/>
            <person name="Lolas I."/>
            <person name="Knudsen A.D."/>
            <person name="Carvalho G."/>
            <person name="Nielsen K.L."/>
            <person name="Barreto Crespo M.T."/>
            <person name="Stensballe A."/>
            <person name="Nielsen J.L."/>
        </authorList>
    </citation>
    <scope>NUCLEOTIDE SEQUENCE [LARGE SCALE GENOMIC DNA]</scope>
    <source>
        <strain evidence="1 2">I11</strain>
    </source>
</reference>
<dbReference type="SUPFAM" id="SSF56037">
    <property type="entry name" value="PheT/TilS domain"/>
    <property type="match status" value="1"/>
</dbReference>
<evidence type="ECO:0000313" key="1">
    <source>
        <dbReference type="EMBL" id="EHN09539.1"/>
    </source>
</evidence>
<dbReference type="EMBL" id="AGUD01000270">
    <property type="protein sequence ID" value="EHN09539.1"/>
    <property type="molecule type" value="Genomic_DNA"/>
</dbReference>
<accession>H0E9U6</accession>
<keyword evidence="2" id="KW-1185">Reference proteome</keyword>
<proteinExistence type="predicted"/>
<dbReference type="OrthoDB" id="5243169at2"/>
<dbReference type="Proteomes" id="UP000005143">
    <property type="component" value="Unassembled WGS sequence"/>
</dbReference>
<evidence type="ECO:0000313" key="2">
    <source>
        <dbReference type="Proteomes" id="UP000005143"/>
    </source>
</evidence>
<gene>
    <name evidence="1" type="ORF">PAI11_36190</name>
</gene>
<comment type="caution">
    <text evidence="1">The sequence shown here is derived from an EMBL/GenBank/DDBJ whole genome shotgun (WGS) entry which is preliminary data.</text>
</comment>